<keyword evidence="6" id="KW-0239">DNA-directed DNA polymerase</keyword>
<dbReference type="NCBIfam" id="TIGR01128">
    <property type="entry name" value="holA"/>
    <property type="match status" value="1"/>
</dbReference>
<evidence type="ECO:0000256" key="3">
    <source>
        <dbReference type="ARBA" id="ARBA00022679"/>
    </source>
</evidence>
<dbReference type="GO" id="GO:0009360">
    <property type="term" value="C:DNA polymerase III complex"/>
    <property type="evidence" value="ECO:0007669"/>
    <property type="project" value="InterPro"/>
</dbReference>
<feature type="domain" description="DNA polymerase III delta subunit-like C-terminal" evidence="10">
    <location>
        <begin position="219"/>
        <end position="337"/>
    </location>
</feature>
<dbReference type="PANTHER" id="PTHR34388:SF1">
    <property type="entry name" value="DNA POLYMERASE III SUBUNIT DELTA"/>
    <property type="match status" value="1"/>
</dbReference>
<keyword evidence="12" id="KW-1185">Reference proteome</keyword>
<dbReference type="OrthoDB" id="9775929at2"/>
<evidence type="ECO:0000256" key="7">
    <source>
        <dbReference type="ARBA" id="ARBA00034754"/>
    </source>
</evidence>
<evidence type="ECO:0000313" key="11">
    <source>
        <dbReference type="EMBL" id="KPL84249.1"/>
    </source>
</evidence>
<dbReference type="GO" id="GO:0006261">
    <property type="term" value="P:DNA-templated DNA replication"/>
    <property type="evidence" value="ECO:0007669"/>
    <property type="project" value="TreeGrafter"/>
</dbReference>
<dbReference type="PANTHER" id="PTHR34388">
    <property type="entry name" value="DNA POLYMERASE III SUBUNIT DELTA"/>
    <property type="match status" value="1"/>
</dbReference>
<dbReference type="Pfam" id="PF06144">
    <property type="entry name" value="DNA_pol3_delta"/>
    <property type="match status" value="1"/>
</dbReference>
<dbReference type="EMBL" id="LGKO01000002">
    <property type="protein sequence ID" value="KPL84249.1"/>
    <property type="molecule type" value="Genomic_DNA"/>
</dbReference>
<dbReference type="InterPro" id="IPR005790">
    <property type="entry name" value="DNA_polIII_delta"/>
</dbReference>
<dbReference type="InterPro" id="IPR008921">
    <property type="entry name" value="DNA_pol3_clamp-load_cplx_C"/>
</dbReference>
<dbReference type="RefSeq" id="WP_054520723.1">
    <property type="nucleotide sequence ID" value="NZ_LGKO01000002.1"/>
</dbReference>
<evidence type="ECO:0000313" key="12">
    <source>
        <dbReference type="Proteomes" id="UP000050544"/>
    </source>
</evidence>
<dbReference type="Gene3D" id="1.10.8.60">
    <property type="match status" value="1"/>
</dbReference>
<keyword evidence="5" id="KW-0235">DNA replication</keyword>
<dbReference type="Proteomes" id="UP000050544">
    <property type="component" value="Unassembled WGS sequence"/>
</dbReference>
<reference evidence="11 12" key="1">
    <citation type="submission" date="2015-07" db="EMBL/GenBank/DDBJ databases">
        <title>Whole genome sequence of Thermanaerothrix daxensis DSM 23592.</title>
        <authorList>
            <person name="Hemp J."/>
            <person name="Ward L.M."/>
            <person name="Pace L.A."/>
            <person name="Fischer W.W."/>
        </authorList>
    </citation>
    <scope>NUCLEOTIDE SEQUENCE [LARGE SCALE GENOMIC DNA]</scope>
    <source>
        <strain evidence="11 12">GNS-1</strain>
    </source>
</reference>
<evidence type="ECO:0000256" key="5">
    <source>
        <dbReference type="ARBA" id="ARBA00022705"/>
    </source>
</evidence>
<dbReference type="InterPro" id="IPR027417">
    <property type="entry name" value="P-loop_NTPase"/>
</dbReference>
<evidence type="ECO:0000256" key="4">
    <source>
        <dbReference type="ARBA" id="ARBA00022695"/>
    </source>
</evidence>
<evidence type="ECO:0000256" key="2">
    <source>
        <dbReference type="ARBA" id="ARBA00017703"/>
    </source>
</evidence>
<dbReference type="SUPFAM" id="SSF48019">
    <property type="entry name" value="post-AAA+ oligomerization domain-like"/>
    <property type="match status" value="1"/>
</dbReference>
<dbReference type="InterPro" id="IPR048466">
    <property type="entry name" value="DNA_pol3_delta-like_C"/>
</dbReference>
<dbReference type="AlphaFoldDB" id="A0A0P6XVG5"/>
<evidence type="ECO:0000259" key="9">
    <source>
        <dbReference type="Pfam" id="PF06144"/>
    </source>
</evidence>
<evidence type="ECO:0000256" key="1">
    <source>
        <dbReference type="ARBA" id="ARBA00012417"/>
    </source>
</evidence>
<keyword evidence="4" id="KW-0548">Nucleotidyltransferase</keyword>
<sequence length="351" mass="39549">MSEAAEPLVYLLYGEDVPGMQSFLDALAHRLLGEQGAKDFNFVRLDAQKEDEERLYAECMTLPFWGERRLVVYANPLVRLRSTQAQKRFIQLLEGLPVTTCLVLWVEDHWIPTGRDKGWALMRGTGKWLFDWVTRAGHRGVEKAFPFPPLNQMPGWILQQARALGGTFTPEAANTLASLVGNDTYQAHQEILKLLTYVDYRRPVSGDDVLLLTAPVGHANVFDMTGAVVQGDAKRALRHLEVLLEEQDPVNLLALIVREFRLLLLARELLEAGESEVQAIGEHLKVQDFVARRLVDTARHYPLPQLEATYQQLFETDLAIKSGLLEPRLALEQLVVNLVGLRKAGPQPMRG</sequence>
<name>A0A0P6XVG5_9CHLR</name>
<proteinExistence type="inferred from homology"/>
<dbReference type="Pfam" id="PF21694">
    <property type="entry name" value="DNA_pol3_delta_C"/>
    <property type="match status" value="1"/>
</dbReference>
<protein>
    <recommendedName>
        <fullName evidence="2">DNA polymerase III subunit delta</fullName>
        <ecNumber evidence="1">2.7.7.7</ecNumber>
    </recommendedName>
</protein>
<comment type="caution">
    <text evidence="11">The sequence shown here is derived from an EMBL/GenBank/DDBJ whole genome shotgun (WGS) entry which is preliminary data.</text>
</comment>
<comment type="catalytic activity">
    <reaction evidence="8">
        <text>DNA(n) + a 2'-deoxyribonucleoside 5'-triphosphate = DNA(n+1) + diphosphate</text>
        <dbReference type="Rhea" id="RHEA:22508"/>
        <dbReference type="Rhea" id="RHEA-COMP:17339"/>
        <dbReference type="Rhea" id="RHEA-COMP:17340"/>
        <dbReference type="ChEBI" id="CHEBI:33019"/>
        <dbReference type="ChEBI" id="CHEBI:61560"/>
        <dbReference type="ChEBI" id="CHEBI:173112"/>
        <dbReference type="EC" id="2.7.7.7"/>
    </reaction>
</comment>
<dbReference type="Gene3D" id="1.20.272.10">
    <property type="match status" value="1"/>
</dbReference>
<evidence type="ECO:0000259" key="10">
    <source>
        <dbReference type="Pfam" id="PF21694"/>
    </source>
</evidence>
<keyword evidence="3" id="KW-0808">Transferase</keyword>
<comment type="similarity">
    <text evidence="7">Belongs to the DNA polymerase HolA subunit family.</text>
</comment>
<gene>
    <name evidence="11" type="ORF">SE15_03615</name>
</gene>
<dbReference type="GO" id="GO:0003887">
    <property type="term" value="F:DNA-directed DNA polymerase activity"/>
    <property type="evidence" value="ECO:0007669"/>
    <property type="project" value="UniProtKB-KW"/>
</dbReference>
<dbReference type="STRING" id="869279.SE15_03615"/>
<feature type="domain" description="DNA polymerase III delta N-terminal" evidence="9">
    <location>
        <begin position="10"/>
        <end position="107"/>
    </location>
</feature>
<organism evidence="11 12">
    <name type="scientific">Thermanaerothrix daxensis</name>
    <dbReference type="NCBI Taxonomy" id="869279"/>
    <lineage>
        <taxon>Bacteria</taxon>
        <taxon>Bacillati</taxon>
        <taxon>Chloroflexota</taxon>
        <taxon>Anaerolineae</taxon>
        <taxon>Anaerolineales</taxon>
        <taxon>Anaerolineaceae</taxon>
        <taxon>Thermanaerothrix</taxon>
    </lineage>
</organism>
<dbReference type="GO" id="GO:0003677">
    <property type="term" value="F:DNA binding"/>
    <property type="evidence" value="ECO:0007669"/>
    <property type="project" value="InterPro"/>
</dbReference>
<evidence type="ECO:0000256" key="8">
    <source>
        <dbReference type="ARBA" id="ARBA00049244"/>
    </source>
</evidence>
<dbReference type="EC" id="2.7.7.7" evidence="1"/>
<accession>A0A0P6XVG5</accession>
<dbReference type="InterPro" id="IPR010372">
    <property type="entry name" value="DNA_pol3_delta_N"/>
</dbReference>
<dbReference type="SUPFAM" id="SSF52540">
    <property type="entry name" value="P-loop containing nucleoside triphosphate hydrolases"/>
    <property type="match status" value="1"/>
</dbReference>
<evidence type="ECO:0000256" key="6">
    <source>
        <dbReference type="ARBA" id="ARBA00022932"/>
    </source>
</evidence>
<dbReference type="Gene3D" id="3.40.50.300">
    <property type="entry name" value="P-loop containing nucleotide triphosphate hydrolases"/>
    <property type="match status" value="1"/>
</dbReference>